<keyword evidence="8" id="KW-1185">Reference proteome</keyword>
<sequence>MVRPRNVGKVNRKKPIPEWEQEEFTSRTDIKLAAQEVTDIGVSLAEFSDSQIKKMQLPAELLEAVLLLKTMTAGPAIKRQRLFIGKWLRQHEDELADIRARLIEAEERAKKQNLHFQKLERWRDRLLSEGDDALTALLEDFPQADRTLLRQHIRNAQKEAELNKPPKAARAIFQYLRGLEW</sequence>
<dbReference type="AlphaFoldDB" id="F6DCB9"/>
<evidence type="ECO:0000256" key="1">
    <source>
        <dbReference type="ARBA" id="ARBA00022490"/>
    </source>
</evidence>
<dbReference type="GO" id="GO:0043022">
    <property type="term" value="F:ribosome binding"/>
    <property type="evidence" value="ECO:0007669"/>
    <property type="project" value="UniProtKB-UniRule"/>
</dbReference>
<evidence type="ECO:0000256" key="3">
    <source>
        <dbReference type="ARBA" id="ARBA00022730"/>
    </source>
</evidence>
<dbReference type="Proteomes" id="UP000009232">
    <property type="component" value="Chromosome"/>
</dbReference>
<reference evidence="7 8" key="1">
    <citation type="submission" date="2011-05" db="EMBL/GenBank/DDBJ databases">
        <title>Complete sequence of Thioalkalimicrobium cyclicum ALM1.</title>
        <authorList>
            <consortium name="US DOE Joint Genome Institute"/>
            <person name="Lucas S."/>
            <person name="Han J."/>
            <person name="Lapidus A."/>
            <person name="Cheng J.-F."/>
            <person name="Goodwin L."/>
            <person name="Pitluck S."/>
            <person name="Peters L."/>
            <person name="Mikhailova N."/>
            <person name="Davenport K."/>
            <person name="Han C."/>
            <person name="Tapia R."/>
            <person name="Land M."/>
            <person name="Hauser L."/>
            <person name="Kyrpides N."/>
            <person name="Ivanova N."/>
            <person name="Pagani I."/>
            <person name="Kappler U."/>
            <person name="Woyke T."/>
        </authorList>
    </citation>
    <scope>NUCLEOTIDE SEQUENCE [LARGE SCALE GENOMIC DNA]</scope>
    <source>
        <strain evidence="8">DSM 14477 / JCM 11371 / ALM1</strain>
    </source>
</reference>
<keyword evidence="6" id="KW-0175">Coiled coil</keyword>
<keyword evidence="4 5" id="KW-0694">RNA-binding</keyword>
<accession>F6DCB9</accession>
<dbReference type="GO" id="GO:0019843">
    <property type="term" value="F:rRNA binding"/>
    <property type="evidence" value="ECO:0007669"/>
    <property type="project" value="UniProtKB-UniRule"/>
</dbReference>
<gene>
    <name evidence="5" type="primary">darP</name>
    <name evidence="7" type="ordered locus">Thicy_0733</name>
</gene>
<dbReference type="SUPFAM" id="SSF158710">
    <property type="entry name" value="PSPTO4464-like"/>
    <property type="match status" value="1"/>
</dbReference>
<dbReference type="STRING" id="717773.Thicy_0733"/>
<name>F6DCB9_THICA</name>
<comment type="similarity">
    <text evidence="5">Belongs to the DarP family.</text>
</comment>
<evidence type="ECO:0000313" key="7">
    <source>
        <dbReference type="EMBL" id="AEG31505.1"/>
    </source>
</evidence>
<protein>
    <recommendedName>
        <fullName evidence="5">Dual-action ribosomal maturation protein DarP</fullName>
    </recommendedName>
    <alternativeName>
        <fullName evidence="5">Large ribosomal subunit assembly factor DarP</fullName>
    </alternativeName>
</protein>
<evidence type="ECO:0000256" key="2">
    <source>
        <dbReference type="ARBA" id="ARBA00022517"/>
    </source>
</evidence>
<dbReference type="Pfam" id="PF04751">
    <property type="entry name" value="DarP"/>
    <property type="match status" value="1"/>
</dbReference>
<dbReference type="OrthoDB" id="5293604at2"/>
<proteinExistence type="inferred from homology"/>
<organism evidence="7 8">
    <name type="scientific">Thiomicrospira cyclica (strain DSM 14477 / JCM 11371 / ALM1)</name>
    <name type="common">Thioalkalimicrobium cyclicum</name>
    <dbReference type="NCBI Taxonomy" id="717773"/>
    <lineage>
        <taxon>Bacteria</taxon>
        <taxon>Pseudomonadati</taxon>
        <taxon>Pseudomonadota</taxon>
        <taxon>Gammaproteobacteria</taxon>
        <taxon>Thiotrichales</taxon>
        <taxon>Piscirickettsiaceae</taxon>
        <taxon>Thiomicrospira</taxon>
    </lineage>
</organism>
<dbReference type="eggNOG" id="COG3028">
    <property type="taxonomic scope" value="Bacteria"/>
</dbReference>
<dbReference type="CDD" id="cd16331">
    <property type="entry name" value="YjgA-like"/>
    <property type="match status" value="1"/>
</dbReference>
<keyword evidence="1 5" id="KW-0963">Cytoplasm</keyword>
<dbReference type="RefSeq" id="WP_013835284.1">
    <property type="nucleotide sequence ID" value="NC_015581.1"/>
</dbReference>
<dbReference type="EMBL" id="CP002776">
    <property type="protein sequence ID" value="AEG31505.1"/>
    <property type="molecule type" value="Genomic_DNA"/>
</dbReference>
<evidence type="ECO:0000256" key="4">
    <source>
        <dbReference type="ARBA" id="ARBA00022884"/>
    </source>
</evidence>
<comment type="subcellular location">
    <subcellularLocation>
        <location evidence="5">Cytoplasm</location>
    </subcellularLocation>
    <text evidence="5">Associates with late stage pre-50S ribosomal subunits.</text>
</comment>
<evidence type="ECO:0000313" key="8">
    <source>
        <dbReference type="Proteomes" id="UP000009232"/>
    </source>
</evidence>
<dbReference type="HAMAP" id="MF_00765">
    <property type="entry name" value="DarP"/>
    <property type="match status" value="1"/>
</dbReference>
<dbReference type="PIRSF" id="PIRSF016183">
    <property type="entry name" value="UCP016183"/>
    <property type="match status" value="1"/>
</dbReference>
<dbReference type="InterPro" id="IPR023153">
    <property type="entry name" value="DarP_sf"/>
</dbReference>
<dbReference type="KEGG" id="tcy:Thicy_0733"/>
<dbReference type="GO" id="GO:0005829">
    <property type="term" value="C:cytosol"/>
    <property type="evidence" value="ECO:0007669"/>
    <property type="project" value="TreeGrafter"/>
</dbReference>
<feature type="coiled-coil region" evidence="6">
    <location>
        <begin position="88"/>
        <end position="115"/>
    </location>
</feature>
<keyword evidence="2 5" id="KW-0690">Ribosome biogenesis</keyword>
<dbReference type="HOGENOM" id="CLU_106757_2_0_6"/>
<evidence type="ECO:0000256" key="6">
    <source>
        <dbReference type="SAM" id="Coils"/>
    </source>
</evidence>
<evidence type="ECO:0000256" key="5">
    <source>
        <dbReference type="HAMAP-Rule" id="MF_00765"/>
    </source>
</evidence>
<dbReference type="GO" id="GO:1902626">
    <property type="term" value="P:assembly of large subunit precursor of preribosome"/>
    <property type="evidence" value="ECO:0007669"/>
    <property type="project" value="UniProtKB-UniRule"/>
</dbReference>
<dbReference type="PANTHER" id="PTHR38101">
    <property type="entry name" value="UPF0307 PROTEIN YJGA"/>
    <property type="match status" value="1"/>
</dbReference>
<dbReference type="Gene3D" id="1.10.60.30">
    <property type="entry name" value="PSPTO4464-like domains"/>
    <property type="match status" value="2"/>
</dbReference>
<dbReference type="NCBIfam" id="NF003593">
    <property type="entry name" value="PRK05255.1-1"/>
    <property type="match status" value="1"/>
</dbReference>
<keyword evidence="3 5" id="KW-0699">rRNA-binding</keyword>
<dbReference type="PANTHER" id="PTHR38101:SF1">
    <property type="entry name" value="UPF0307 PROTEIN YJGA"/>
    <property type="match status" value="1"/>
</dbReference>
<comment type="function">
    <text evidence="5">Member of a network of 50S ribosomal subunit biogenesis factors which assembles along the 30S-50S interface, preventing incorrect 23S rRNA structures from forming. Promotes peptidyl transferase center (PTC) maturation.</text>
</comment>
<dbReference type="InterPro" id="IPR006839">
    <property type="entry name" value="DarP"/>
</dbReference>